<dbReference type="PANTHER" id="PTHR46028">
    <property type="entry name" value="KYNURENINE 3-MONOOXYGENASE"/>
    <property type="match status" value="1"/>
</dbReference>
<evidence type="ECO:0000256" key="9">
    <source>
        <dbReference type="ARBA" id="ARBA00047818"/>
    </source>
</evidence>
<dbReference type="GO" id="GO:0004502">
    <property type="term" value="F:kynurenine 3-monooxygenase activity"/>
    <property type="evidence" value="ECO:0007669"/>
    <property type="project" value="UniProtKB-UniRule"/>
</dbReference>
<dbReference type="SUPFAM" id="SSF51905">
    <property type="entry name" value="FAD/NAD(P)-binding domain"/>
    <property type="match status" value="1"/>
</dbReference>
<evidence type="ECO:0000256" key="4">
    <source>
        <dbReference type="ARBA" id="ARBA00022827"/>
    </source>
</evidence>
<dbReference type="InterPro" id="IPR027545">
    <property type="entry name" value="Kynurenine_monooxygenase"/>
</dbReference>
<comment type="pathway">
    <text evidence="10">Cofactor biosynthesis; NAD(+) biosynthesis; quinolinate from L-kynurenine: step 1/3.</text>
</comment>
<evidence type="ECO:0000256" key="1">
    <source>
        <dbReference type="ARBA" id="ARBA00001974"/>
    </source>
</evidence>
<gene>
    <name evidence="11" type="ORF">CTOB1V02_LOCUS1635</name>
</gene>
<keyword evidence="3 10" id="KW-0662">Pyridine nucleotide biosynthesis</keyword>
<reference evidence="11" key="1">
    <citation type="submission" date="2020-11" db="EMBL/GenBank/DDBJ databases">
        <authorList>
            <person name="Tran Van P."/>
        </authorList>
    </citation>
    <scope>NUCLEOTIDE SEQUENCE</scope>
</reference>
<dbReference type="Pfam" id="PF01494">
    <property type="entry name" value="FAD_binding_3"/>
    <property type="match status" value="1"/>
</dbReference>
<dbReference type="OrthoDB" id="10053569at2759"/>
<dbReference type="AlphaFoldDB" id="A0A7R8ZHA1"/>
<organism evidence="11">
    <name type="scientific">Cyprideis torosa</name>
    <dbReference type="NCBI Taxonomy" id="163714"/>
    <lineage>
        <taxon>Eukaryota</taxon>
        <taxon>Metazoa</taxon>
        <taxon>Ecdysozoa</taxon>
        <taxon>Arthropoda</taxon>
        <taxon>Crustacea</taxon>
        <taxon>Oligostraca</taxon>
        <taxon>Ostracoda</taxon>
        <taxon>Podocopa</taxon>
        <taxon>Podocopida</taxon>
        <taxon>Cytherocopina</taxon>
        <taxon>Cytheroidea</taxon>
        <taxon>Cytherideidae</taxon>
        <taxon>Cyprideis</taxon>
    </lineage>
</organism>
<dbReference type="PANTHER" id="PTHR46028:SF2">
    <property type="entry name" value="KYNURENINE 3-MONOOXYGENASE"/>
    <property type="match status" value="1"/>
</dbReference>
<dbReference type="InterPro" id="IPR036188">
    <property type="entry name" value="FAD/NAD-bd_sf"/>
</dbReference>
<comment type="subcellular location">
    <subcellularLocation>
        <location evidence="10">Mitochondrion</location>
    </subcellularLocation>
    <subcellularLocation>
        <location evidence="10">Membrane</location>
        <topology evidence="10">Multi-pass membrane protein</topology>
    </subcellularLocation>
</comment>
<evidence type="ECO:0000256" key="5">
    <source>
        <dbReference type="ARBA" id="ARBA00022857"/>
    </source>
</evidence>
<keyword evidence="10" id="KW-0472">Membrane</keyword>
<keyword evidence="7 10" id="KW-0503">Monooxygenase</keyword>
<comment type="catalytic activity">
    <reaction evidence="9 10">
        <text>L-kynurenine + NADPH + O2 + H(+) = 3-hydroxy-L-kynurenine + NADP(+) + H2O</text>
        <dbReference type="Rhea" id="RHEA:20545"/>
        <dbReference type="ChEBI" id="CHEBI:15377"/>
        <dbReference type="ChEBI" id="CHEBI:15378"/>
        <dbReference type="ChEBI" id="CHEBI:15379"/>
        <dbReference type="ChEBI" id="CHEBI:57783"/>
        <dbReference type="ChEBI" id="CHEBI:57959"/>
        <dbReference type="ChEBI" id="CHEBI:58125"/>
        <dbReference type="ChEBI" id="CHEBI:58349"/>
        <dbReference type="EC" id="1.14.13.9"/>
    </reaction>
</comment>
<evidence type="ECO:0000256" key="8">
    <source>
        <dbReference type="ARBA" id="ARBA00023128"/>
    </source>
</evidence>
<keyword evidence="8 10" id="KW-0496">Mitochondrion</keyword>
<protein>
    <recommendedName>
        <fullName evidence="10">Kynurenine 3-monooxygenase</fullName>
        <ecNumber evidence="10">1.14.13.9</ecNumber>
    </recommendedName>
    <alternativeName>
        <fullName evidence="10">Kynurenine 3-hydroxylase</fullName>
    </alternativeName>
</protein>
<evidence type="ECO:0000256" key="10">
    <source>
        <dbReference type="HAMAP-Rule" id="MF_03018"/>
    </source>
</evidence>
<comment type="similarity">
    <text evidence="10">Belongs to the aromatic-ring hydroxylase family. KMO subfamily.</text>
</comment>
<dbReference type="GO" id="GO:0006569">
    <property type="term" value="P:L-tryptophan catabolic process"/>
    <property type="evidence" value="ECO:0007669"/>
    <property type="project" value="UniProtKB-UniRule"/>
</dbReference>
<dbReference type="Gene3D" id="3.50.50.60">
    <property type="entry name" value="FAD/NAD(P)-binding domain"/>
    <property type="match status" value="1"/>
</dbReference>
<dbReference type="HAMAP" id="MF_01971">
    <property type="entry name" value="Kynurenine_monooxygenase"/>
    <property type="match status" value="1"/>
</dbReference>
<keyword evidence="5 10" id="KW-0521">NADP</keyword>
<evidence type="ECO:0000313" key="11">
    <source>
        <dbReference type="EMBL" id="CAD7223655.1"/>
    </source>
</evidence>
<dbReference type="GO" id="GO:0034354">
    <property type="term" value="P:'de novo' NAD+ biosynthetic process from L-tryptophan"/>
    <property type="evidence" value="ECO:0007669"/>
    <property type="project" value="UniProtKB-UniRule"/>
</dbReference>
<keyword evidence="6 10" id="KW-0560">Oxidoreductase</keyword>
<dbReference type="GO" id="GO:0043420">
    <property type="term" value="P:anthranilate metabolic process"/>
    <property type="evidence" value="ECO:0007669"/>
    <property type="project" value="UniProtKB-UniRule"/>
</dbReference>
<evidence type="ECO:0000256" key="6">
    <source>
        <dbReference type="ARBA" id="ARBA00023002"/>
    </source>
</evidence>
<dbReference type="PRINTS" id="PR00420">
    <property type="entry name" value="RNGMNOXGNASE"/>
</dbReference>
<keyword evidence="2 10" id="KW-0285">Flavoprotein</keyword>
<dbReference type="GO" id="GO:0071949">
    <property type="term" value="F:FAD binding"/>
    <property type="evidence" value="ECO:0007669"/>
    <property type="project" value="InterPro"/>
</dbReference>
<name>A0A7R8ZHA1_9CRUS</name>
<accession>A0A7R8ZHA1</accession>
<comment type="function">
    <text evidence="10">Catalyzes the hydroxylation of L-kynurenine (L-Kyn) to form 3-hydroxy-L-kynurenine (L-3OHKyn). Required for synthesis of quinolinic acid.</text>
</comment>
<dbReference type="GO" id="GO:0019805">
    <property type="term" value="P:quinolinate biosynthetic process"/>
    <property type="evidence" value="ECO:0007669"/>
    <property type="project" value="UniProtKB-UniRule"/>
</dbReference>
<dbReference type="EC" id="1.14.13.9" evidence="10"/>
<proteinExistence type="inferred from homology"/>
<dbReference type="UniPathway" id="UPA00253">
    <property type="reaction ID" value="UER00328"/>
</dbReference>
<evidence type="ECO:0000256" key="3">
    <source>
        <dbReference type="ARBA" id="ARBA00022642"/>
    </source>
</evidence>
<keyword evidence="4 10" id="KW-0274">FAD</keyword>
<dbReference type="GO" id="GO:0005741">
    <property type="term" value="C:mitochondrial outer membrane"/>
    <property type="evidence" value="ECO:0007669"/>
    <property type="project" value="TreeGrafter"/>
</dbReference>
<dbReference type="FunFam" id="3.50.50.60:FF:000129">
    <property type="entry name" value="Kynurenine 3-monooxygenase"/>
    <property type="match status" value="1"/>
</dbReference>
<comment type="cofactor">
    <cofactor evidence="1 10">
        <name>FAD</name>
        <dbReference type="ChEBI" id="CHEBI:57692"/>
    </cofactor>
</comment>
<sequence length="547" mass="61876">MLQVPSPGTPLIFSFSLARTTAPPAQPLLRDRPQKSSCRCCSGGAAPLASAAVRRDADEGQSQGEDVLHSVSKMPPSGPLNSKDGLDYQPHSNGKLKVVIVGGGLVGSCNAIHFAKRGDDVTVYEARPDPRKQMEVRGRSINLALSDRGLAALRNVGLEDTILKKSVPMEGRMIHSKMGVRTPLLYGTKGQCIYSVSRRFLNEALLNAAEESSNTKVFFRHKLLHGDLEEGKLTLLNMDQNQEFRVETDLIIGCDGAYSAVRRQMMKRSRFNFSQTYIEHGYLELCMPPVYKKDGTAEFAMEPNYLHIWPRDNFMLIALPNQDRSWTVTLFMSFQMFQPLHNEKALLAFFSEHFQDALELIGAERLCKDFFRVPAQPLVSVKCNPYHTKCSIIMGDAAHAMVPFYGQGMNAGLEDCLIFHELMRQHSSNLQLVLKEFSRVRQPDAEAICELALYNYIEMRYLVNSKMFRIRKFMDRILYSFVPSFWVPLYTMVTFTRTPYRECIENKQWQDRVLHRTVVTTLITASISGILSLFGFGWVRAACDVLP</sequence>
<dbReference type="InterPro" id="IPR002938">
    <property type="entry name" value="FAD-bd"/>
</dbReference>
<dbReference type="EMBL" id="OB660235">
    <property type="protein sequence ID" value="CAD7223655.1"/>
    <property type="molecule type" value="Genomic_DNA"/>
</dbReference>
<evidence type="ECO:0000256" key="7">
    <source>
        <dbReference type="ARBA" id="ARBA00023033"/>
    </source>
</evidence>
<evidence type="ECO:0000256" key="2">
    <source>
        <dbReference type="ARBA" id="ARBA00022630"/>
    </source>
</evidence>
<dbReference type="GO" id="GO:0070189">
    <property type="term" value="P:kynurenine metabolic process"/>
    <property type="evidence" value="ECO:0007669"/>
    <property type="project" value="TreeGrafter"/>
</dbReference>